<feature type="region of interest" description="Disordered" evidence="1">
    <location>
        <begin position="1"/>
        <end position="34"/>
    </location>
</feature>
<dbReference type="Pfam" id="PF03637">
    <property type="entry name" value="Mob1_phocein"/>
    <property type="match status" value="1"/>
</dbReference>
<dbReference type="SUPFAM" id="SSF101152">
    <property type="entry name" value="Mob1/phocein"/>
    <property type="match status" value="1"/>
</dbReference>
<evidence type="ECO:0000313" key="3">
    <source>
        <dbReference type="Proteomes" id="UP000664859"/>
    </source>
</evidence>
<feature type="compositionally biased region" description="Basic and acidic residues" evidence="1">
    <location>
        <begin position="22"/>
        <end position="32"/>
    </location>
</feature>
<comment type="caution">
    <text evidence="2">The sequence shown here is derived from an EMBL/GenBank/DDBJ whole genome shotgun (WGS) entry which is preliminary data.</text>
</comment>
<proteinExistence type="predicted"/>
<dbReference type="InterPro" id="IPR036703">
    <property type="entry name" value="MOB_kinase_act_sf"/>
</dbReference>
<protein>
    <submittedName>
        <fullName evidence="2">Hypothetcal protein</fullName>
    </submittedName>
</protein>
<dbReference type="SMART" id="SM01388">
    <property type="entry name" value="Mob1_phocein"/>
    <property type="match status" value="1"/>
</dbReference>
<dbReference type="PANTHER" id="PTHR22599">
    <property type="entry name" value="MPS ONE BINDER KINASE ACTIVATOR-LIKE MOB"/>
    <property type="match status" value="1"/>
</dbReference>
<dbReference type="AlphaFoldDB" id="A0A836C980"/>
<gene>
    <name evidence="2" type="ORF">JKP88DRAFT_269199</name>
</gene>
<dbReference type="InterPro" id="IPR005301">
    <property type="entry name" value="MOB_kinase_act_fam"/>
</dbReference>
<evidence type="ECO:0000313" key="2">
    <source>
        <dbReference type="EMBL" id="KAG5176528.1"/>
    </source>
</evidence>
<dbReference type="EMBL" id="JAFCMP010000536">
    <property type="protein sequence ID" value="KAG5176528.1"/>
    <property type="molecule type" value="Genomic_DNA"/>
</dbReference>
<dbReference type="Proteomes" id="UP000664859">
    <property type="component" value="Unassembled WGS sequence"/>
</dbReference>
<evidence type="ECO:0000256" key="1">
    <source>
        <dbReference type="SAM" id="MobiDB-lite"/>
    </source>
</evidence>
<sequence length="232" mass="26256">MFGSLSARFNSNNKKTFKPVKGHKEGSKHEQLHSYSRTTLGSGDMRLAVQLPPSESLNEWLSVNTVDFFNEVSLLYGIVADDAERFGRPGEGFPPGFEYLWVPDGKAAGGRKPTPQKCSAPQYVDFVMTWVENQINNEEIFPTSADAAYPKEFKKTVQNIFKRLFRVFAIIYCSHFETIEQLGAAKHLNTSFKHFIFFVLEFELLPRREMDPLDALVTPLIAEHSGDASQAR</sequence>
<accession>A0A836C980</accession>
<dbReference type="OrthoDB" id="8170117at2759"/>
<dbReference type="Gene3D" id="1.20.140.30">
    <property type="entry name" value="MOB kinase activator"/>
    <property type="match status" value="1"/>
</dbReference>
<name>A0A836C980_9STRA</name>
<keyword evidence="3" id="KW-1185">Reference proteome</keyword>
<reference evidence="2" key="1">
    <citation type="submission" date="2021-02" db="EMBL/GenBank/DDBJ databases">
        <title>First Annotated Genome of the Yellow-green Alga Tribonema minus.</title>
        <authorList>
            <person name="Mahan K.M."/>
        </authorList>
    </citation>
    <scope>NUCLEOTIDE SEQUENCE</scope>
    <source>
        <strain evidence="2">UTEX B ZZ1240</strain>
    </source>
</reference>
<organism evidence="2 3">
    <name type="scientific">Tribonema minus</name>
    <dbReference type="NCBI Taxonomy" id="303371"/>
    <lineage>
        <taxon>Eukaryota</taxon>
        <taxon>Sar</taxon>
        <taxon>Stramenopiles</taxon>
        <taxon>Ochrophyta</taxon>
        <taxon>PX clade</taxon>
        <taxon>Xanthophyceae</taxon>
        <taxon>Tribonematales</taxon>
        <taxon>Tribonemataceae</taxon>
        <taxon>Tribonema</taxon>
    </lineage>
</organism>